<reference evidence="6" key="1">
    <citation type="submission" date="2020-07" db="EMBL/GenBank/DDBJ databases">
        <title>Ethylene signaling mediates host invasion by parasitic plants.</title>
        <authorList>
            <person name="Yoshida S."/>
        </authorList>
    </citation>
    <scope>NUCLEOTIDE SEQUENCE</scope>
    <source>
        <strain evidence="6">Okayama</strain>
    </source>
</reference>
<dbReference type="Gene3D" id="3.10.580.10">
    <property type="entry name" value="CBS-domain"/>
    <property type="match status" value="2"/>
</dbReference>
<dbReference type="InterPro" id="IPR050511">
    <property type="entry name" value="AMPK_gamma/SDS23_families"/>
</dbReference>
<sequence>MVENAESRQQRFVGILNALDIVAFLAREDCLADQDKALNTPVSDVVVPNSSALKVVDPGTRLIDALEMMKHGVKRLLVPKSLTWRGMSKRFSILYNGKWLKNADPSDNNPNRPSPSSSTSSVQDKFCCLSREDVLRFLIGCLGALAPLPLSSISSLSAINPNYCSIEASSPAIDATRKNPQEPCAVAVVEPTPDGQLKIIGEISSAKLWKCDCLAAAWALANLSAGQFVMGVEDSMPLLPDSIALDEIAGSNGGGPDTTRLRKLFSSRSIGFFGNWSNPNFGIGRSMYRGRSAPLTCKVTSSLAAVMAQMLSHRASHVWVTEAHNDEILVGVVGYADILAAVTKQAHNDEILVGVVGYADILAAVTKQPAPVVSRELPEKHRVTKGVVLYCVIYLFFRFFFISSVGRFMERK</sequence>
<dbReference type="InterPro" id="IPR000644">
    <property type="entry name" value="CBS_dom"/>
</dbReference>
<proteinExistence type="predicted"/>
<name>A0A830D738_9LAMI</name>
<keyword evidence="1" id="KW-0677">Repeat</keyword>
<protein>
    <submittedName>
        <fullName evidence="6">CBS domain-containing protein cbsx6</fullName>
    </submittedName>
</protein>
<evidence type="ECO:0000256" key="2">
    <source>
        <dbReference type="ARBA" id="ARBA00023122"/>
    </source>
</evidence>
<dbReference type="PANTHER" id="PTHR13780:SF46">
    <property type="entry name" value="CBS DOMAIN-CONTAINING PROTEIN CBSX6"/>
    <property type="match status" value="1"/>
</dbReference>
<dbReference type="SUPFAM" id="SSF54631">
    <property type="entry name" value="CBS-domain pair"/>
    <property type="match status" value="2"/>
</dbReference>
<evidence type="ECO:0000256" key="1">
    <source>
        <dbReference type="ARBA" id="ARBA00022737"/>
    </source>
</evidence>
<organism evidence="6 7">
    <name type="scientific">Phtheirospermum japonicum</name>
    <dbReference type="NCBI Taxonomy" id="374723"/>
    <lineage>
        <taxon>Eukaryota</taxon>
        <taxon>Viridiplantae</taxon>
        <taxon>Streptophyta</taxon>
        <taxon>Embryophyta</taxon>
        <taxon>Tracheophyta</taxon>
        <taxon>Spermatophyta</taxon>
        <taxon>Magnoliopsida</taxon>
        <taxon>eudicotyledons</taxon>
        <taxon>Gunneridae</taxon>
        <taxon>Pentapetalae</taxon>
        <taxon>asterids</taxon>
        <taxon>lamiids</taxon>
        <taxon>Lamiales</taxon>
        <taxon>Orobanchaceae</taxon>
        <taxon>Orobanchaceae incertae sedis</taxon>
        <taxon>Phtheirospermum</taxon>
    </lineage>
</organism>
<feature type="transmembrane region" description="Helical" evidence="4">
    <location>
        <begin position="387"/>
        <end position="409"/>
    </location>
</feature>
<comment type="caution">
    <text evidence="6">The sequence shown here is derived from an EMBL/GenBank/DDBJ whole genome shotgun (WGS) entry which is preliminary data.</text>
</comment>
<evidence type="ECO:0000256" key="4">
    <source>
        <dbReference type="SAM" id="Phobius"/>
    </source>
</evidence>
<dbReference type="Pfam" id="PF00571">
    <property type="entry name" value="CBS"/>
    <property type="match status" value="1"/>
</dbReference>
<evidence type="ECO:0000313" key="7">
    <source>
        <dbReference type="Proteomes" id="UP000653305"/>
    </source>
</evidence>
<dbReference type="GO" id="GO:0005634">
    <property type="term" value="C:nucleus"/>
    <property type="evidence" value="ECO:0007669"/>
    <property type="project" value="TreeGrafter"/>
</dbReference>
<dbReference type="GO" id="GO:0005737">
    <property type="term" value="C:cytoplasm"/>
    <property type="evidence" value="ECO:0007669"/>
    <property type="project" value="TreeGrafter"/>
</dbReference>
<gene>
    <name evidence="6" type="ORF">PHJA_002979800</name>
</gene>
<dbReference type="AlphaFoldDB" id="A0A830D738"/>
<dbReference type="InterPro" id="IPR046342">
    <property type="entry name" value="CBS_dom_sf"/>
</dbReference>
<feature type="domain" description="CBS" evidence="5">
    <location>
        <begin position="287"/>
        <end position="350"/>
    </location>
</feature>
<dbReference type="Proteomes" id="UP000653305">
    <property type="component" value="Unassembled WGS sequence"/>
</dbReference>
<keyword evidence="7" id="KW-1185">Reference proteome</keyword>
<keyword evidence="4" id="KW-0472">Membrane</keyword>
<accession>A0A830D738</accession>
<evidence type="ECO:0000256" key="3">
    <source>
        <dbReference type="PROSITE-ProRule" id="PRU00703"/>
    </source>
</evidence>
<evidence type="ECO:0000313" key="6">
    <source>
        <dbReference type="EMBL" id="GFQ08358.1"/>
    </source>
</evidence>
<keyword evidence="2 3" id="KW-0129">CBS domain</keyword>
<keyword evidence="4" id="KW-0812">Transmembrane</keyword>
<dbReference type="EMBL" id="BMAC01005142">
    <property type="protein sequence ID" value="GFQ08358.1"/>
    <property type="molecule type" value="Genomic_DNA"/>
</dbReference>
<dbReference type="PANTHER" id="PTHR13780">
    <property type="entry name" value="AMP-ACTIVATED PROTEIN KINASE, GAMMA REGULATORY SUBUNIT"/>
    <property type="match status" value="1"/>
</dbReference>
<dbReference type="PROSITE" id="PS51371">
    <property type="entry name" value="CBS"/>
    <property type="match status" value="1"/>
</dbReference>
<evidence type="ECO:0000259" key="5">
    <source>
        <dbReference type="PROSITE" id="PS51371"/>
    </source>
</evidence>
<dbReference type="OrthoDB" id="1935572at2759"/>
<keyword evidence="4" id="KW-1133">Transmembrane helix</keyword>